<dbReference type="InterPro" id="IPR003593">
    <property type="entry name" value="AAA+_ATPase"/>
</dbReference>
<name>A0ABR4S2Y1_9ACTN</name>
<dbReference type="RefSeq" id="WP_157841185.1">
    <property type="nucleotide sequence ID" value="NZ_JHDU01000059.1"/>
</dbReference>
<feature type="region of interest" description="Disordered" evidence="1">
    <location>
        <begin position="659"/>
        <end position="680"/>
    </location>
</feature>
<dbReference type="InterPro" id="IPR027417">
    <property type="entry name" value="P-loop_NTPase"/>
</dbReference>
<feature type="domain" description="AAA+ ATPase" evidence="2">
    <location>
        <begin position="297"/>
        <end position="445"/>
    </location>
</feature>
<reference evidence="3 4" key="1">
    <citation type="submission" date="2014-03" db="EMBL/GenBank/DDBJ databases">
        <title>Genome Sequence of Streptomyces wadayamensis A23 strain, an endophytic actinobacteria from Citrus reticulata.</title>
        <authorList>
            <person name="de Oliveira L.G."/>
            <person name="Tormet G.D."/>
            <person name="Marcon J."/>
            <person name="Samborsky M."/>
            <person name="Araujo W.L."/>
            <person name="de Azevedo J.L."/>
        </authorList>
    </citation>
    <scope>NUCLEOTIDE SEQUENCE [LARGE SCALE GENOMIC DNA]</scope>
    <source>
        <strain evidence="3 4">A23</strain>
    </source>
</reference>
<sequence>MTDRLAHDGTPAPSSAVASRKAAPEATVACVASGRVGELAEKAGSASFIQACEARYASAGFGSPGEAEVRSWRKSWPPLFEALVRAGLSGLQVYLEYGTPGGSRRLDALIVGARPDGGLGLVVVELKQWQTCHVVDAFRVRRTDGLLTAHPVHQVAAYRSFFQQWRPADAPELDVRGVVLLHNATAVEGGLLSGAVREDVGIPVLTATHLAGRADALPGLLRCEDLVAPGPEQVASFENIRWEPSARLLDRVGAELEGNGTFALVGKQQDALLNILAAASHALPARSGDAGGGGDGKGAVITVSGGPGSGKTVLAVRLLGRLMRAHPTARPRFVTPSGTLRSHLHDALSAHPAARELFPPASSLRGTARQTGALVIDEAQRLERSSDHEVPPALVSVVEQVPLAVIFLDERQVIRPHEGTTVAEISAVARRAGRTHRHLELDASFRCTGAAYTGWVDALLYGTPLPWTGHADYDLSLVRDPFQLESWIDGATTAGHTARTTAGFCWPWTRTRPGARLPLDIAIDVSGAHTGADERTWRAAWNAAHTLTDPDGRVLAPQSQLWATHEGGHRQIGCVYTAQGLEYHHAGVIIGPDLTWTEGRWHAHPERSRDSRLRSLPAEQYLRYALNTYRVLLTRGTHATRIHATDSATQDFLHRLIGHTPQEDPQDGVSAGRKPEADHG</sequence>
<dbReference type="InterPro" id="IPR018647">
    <property type="entry name" value="SLFN_3-like_DNA/RNA_helicase"/>
</dbReference>
<organism evidence="3 4">
    <name type="scientific">Streptomyces wadayamensis</name>
    <dbReference type="NCBI Taxonomy" id="141454"/>
    <lineage>
        <taxon>Bacteria</taxon>
        <taxon>Bacillati</taxon>
        <taxon>Actinomycetota</taxon>
        <taxon>Actinomycetes</taxon>
        <taxon>Kitasatosporales</taxon>
        <taxon>Streptomycetaceae</taxon>
        <taxon>Streptomyces</taxon>
    </lineage>
</organism>
<keyword evidence="4" id="KW-1185">Reference proteome</keyword>
<proteinExistence type="predicted"/>
<dbReference type="Pfam" id="PF09848">
    <property type="entry name" value="SLFN-g3_helicase"/>
    <property type="match status" value="1"/>
</dbReference>
<dbReference type="Proteomes" id="UP000027443">
    <property type="component" value="Unassembled WGS sequence"/>
</dbReference>
<evidence type="ECO:0000313" key="3">
    <source>
        <dbReference type="EMBL" id="KDR59999.1"/>
    </source>
</evidence>
<accession>A0ABR4S2Y1</accession>
<dbReference type="SUPFAM" id="SSF52540">
    <property type="entry name" value="P-loop containing nucleoside triphosphate hydrolases"/>
    <property type="match status" value="1"/>
</dbReference>
<evidence type="ECO:0000256" key="1">
    <source>
        <dbReference type="SAM" id="MobiDB-lite"/>
    </source>
</evidence>
<protein>
    <recommendedName>
        <fullName evidence="2">AAA+ ATPase domain-containing protein</fullName>
    </recommendedName>
</protein>
<evidence type="ECO:0000313" key="4">
    <source>
        <dbReference type="Proteomes" id="UP000027443"/>
    </source>
</evidence>
<gene>
    <name evidence="3" type="ORF">DC60_06730</name>
</gene>
<comment type="caution">
    <text evidence="3">The sequence shown here is derived from an EMBL/GenBank/DDBJ whole genome shotgun (WGS) entry which is preliminary data.</text>
</comment>
<dbReference type="EMBL" id="JHDU01000059">
    <property type="protein sequence ID" value="KDR59999.1"/>
    <property type="molecule type" value="Genomic_DNA"/>
</dbReference>
<evidence type="ECO:0000259" key="2">
    <source>
        <dbReference type="SMART" id="SM00382"/>
    </source>
</evidence>
<dbReference type="SMART" id="SM00382">
    <property type="entry name" value="AAA"/>
    <property type="match status" value="1"/>
</dbReference>